<dbReference type="PANTHER" id="PTHR11787:SF4">
    <property type="entry name" value="CHM, RAB ESCORT PROTEIN 1"/>
    <property type="match status" value="1"/>
</dbReference>
<sequence length="589" mass="63334">MEESQFDVAILGTGLVNSITAAALSKAGYKVAHIDSNAYYGDEEASLSLEEVVKWADSRTSAPLTSRFQRISRSANVPSQSRQYSICLLPTIIPSVGPLISSLVSSGVAKYSGFKLLESVSIYDSPGKVKSVPGSKEDIFKNKQISLIEKRRLMRFLTFAAGDFEDKKELECKADVPFLDFLRTTFSLSEEIASIITYALAFCMSPNEPTLPTLVRLRKYLRSGGRYGPSPFLIGHYGGIGDIAQGFCRASAVSGGVYILGRKVTSISPFDPSKVAKTSQKTEADSTDSNTAEGDTSKRAFKYSIDLEDFPDTLSCNLIISTPSYISQDLASSARHLPTPSRLSFIDFQSDVAAIARCIAIVDQALNLRTTETTSAPELEPETEVTDATGSAEDDPTQEPVPKREDNPVDTAVLVLPPSSVEGGSTTHAATALVNGEGSLSTPAGKWLVYFALPLPTIPDESVSPETLLRPYLDALLSLASSPPLTPLFTAFYLEVPKSARQVTPDVQSAPAPSSSTTAATNLDTYFVPPSLTAASLPDTPDQATYIAEATFQEAVKALRSLAPSNDGDEEEPVVFWPSLPVEEDDDEW</sequence>
<evidence type="ECO:0000313" key="4">
    <source>
        <dbReference type="Proteomes" id="UP000567179"/>
    </source>
</evidence>
<protein>
    <recommendedName>
        <fullName evidence="5">FAD/NAD(P)-binding domain-containing protein</fullName>
    </recommendedName>
</protein>
<evidence type="ECO:0000256" key="1">
    <source>
        <dbReference type="ARBA" id="ARBA00005593"/>
    </source>
</evidence>
<dbReference type="PANTHER" id="PTHR11787">
    <property type="entry name" value="RAB GDP-DISSOCIATION INHIBITOR"/>
    <property type="match status" value="1"/>
</dbReference>
<accession>A0A8H5BDE1</accession>
<feature type="region of interest" description="Disordered" evidence="2">
    <location>
        <begin position="272"/>
        <end position="294"/>
    </location>
</feature>
<dbReference type="SUPFAM" id="SSF51905">
    <property type="entry name" value="FAD/NAD(P)-binding domain"/>
    <property type="match status" value="1"/>
</dbReference>
<dbReference type="GO" id="GO:0005968">
    <property type="term" value="C:Rab-protein geranylgeranyltransferase complex"/>
    <property type="evidence" value="ECO:0007669"/>
    <property type="project" value="TreeGrafter"/>
</dbReference>
<dbReference type="GO" id="GO:0005092">
    <property type="term" value="F:GDP-dissociation inhibitor activity"/>
    <property type="evidence" value="ECO:0007669"/>
    <property type="project" value="InterPro"/>
</dbReference>
<dbReference type="GO" id="GO:0016192">
    <property type="term" value="P:vesicle-mediated transport"/>
    <property type="evidence" value="ECO:0007669"/>
    <property type="project" value="TreeGrafter"/>
</dbReference>
<dbReference type="OrthoDB" id="9446342at2759"/>
<dbReference type="Gene3D" id="3.30.519.10">
    <property type="entry name" value="Guanine Nucleotide Dissociation Inhibitor, domain 2"/>
    <property type="match status" value="1"/>
</dbReference>
<organism evidence="3 4">
    <name type="scientific">Psilocybe cf. subviscida</name>
    <dbReference type="NCBI Taxonomy" id="2480587"/>
    <lineage>
        <taxon>Eukaryota</taxon>
        <taxon>Fungi</taxon>
        <taxon>Dikarya</taxon>
        <taxon>Basidiomycota</taxon>
        <taxon>Agaricomycotina</taxon>
        <taxon>Agaricomycetes</taxon>
        <taxon>Agaricomycetidae</taxon>
        <taxon>Agaricales</taxon>
        <taxon>Agaricineae</taxon>
        <taxon>Strophariaceae</taxon>
        <taxon>Psilocybe</taxon>
    </lineage>
</organism>
<dbReference type="GO" id="GO:0005634">
    <property type="term" value="C:nucleus"/>
    <property type="evidence" value="ECO:0007669"/>
    <property type="project" value="TreeGrafter"/>
</dbReference>
<dbReference type="InterPro" id="IPR018203">
    <property type="entry name" value="GDP_dissociation_inhibitor"/>
</dbReference>
<reference evidence="3 4" key="1">
    <citation type="journal article" date="2020" name="ISME J.">
        <title>Uncovering the hidden diversity of litter-decomposition mechanisms in mushroom-forming fungi.</title>
        <authorList>
            <person name="Floudas D."/>
            <person name="Bentzer J."/>
            <person name="Ahren D."/>
            <person name="Johansson T."/>
            <person name="Persson P."/>
            <person name="Tunlid A."/>
        </authorList>
    </citation>
    <scope>NUCLEOTIDE SEQUENCE [LARGE SCALE GENOMIC DNA]</scope>
    <source>
        <strain evidence="3 4">CBS 101986</strain>
    </source>
</reference>
<dbReference type="Gene3D" id="3.50.50.60">
    <property type="entry name" value="FAD/NAD(P)-binding domain"/>
    <property type="match status" value="2"/>
</dbReference>
<dbReference type="Proteomes" id="UP000567179">
    <property type="component" value="Unassembled WGS sequence"/>
</dbReference>
<dbReference type="GO" id="GO:0005829">
    <property type="term" value="C:cytosol"/>
    <property type="evidence" value="ECO:0007669"/>
    <property type="project" value="TreeGrafter"/>
</dbReference>
<comment type="similarity">
    <text evidence="1">Belongs to the Rab GDI family.</text>
</comment>
<feature type="compositionally biased region" description="Polar residues" evidence="2">
    <location>
        <begin position="276"/>
        <end position="294"/>
    </location>
</feature>
<evidence type="ECO:0008006" key="5">
    <source>
        <dbReference type="Google" id="ProtNLM"/>
    </source>
</evidence>
<dbReference type="EMBL" id="JAACJJ010000028">
    <property type="protein sequence ID" value="KAF5321195.1"/>
    <property type="molecule type" value="Genomic_DNA"/>
</dbReference>
<evidence type="ECO:0000256" key="2">
    <source>
        <dbReference type="SAM" id="MobiDB-lite"/>
    </source>
</evidence>
<proteinExistence type="inferred from homology"/>
<dbReference type="Pfam" id="PF00996">
    <property type="entry name" value="GDI"/>
    <property type="match status" value="1"/>
</dbReference>
<dbReference type="GO" id="GO:0007264">
    <property type="term" value="P:small GTPase-mediated signal transduction"/>
    <property type="evidence" value="ECO:0007669"/>
    <property type="project" value="InterPro"/>
</dbReference>
<feature type="region of interest" description="Disordered" evidence="2">
    <location>
        <begin position="372"/>
        <end position="405"/>
    </location>
</feature>
<gene>
    <name evidence="3" type="ORF">D9619_000865</name>
</gene>
<keyword evidence="4" id="KW-1185">Reference proteome</keyword>
<name>A0A8H5BDE1_9AGAR</name>
<feature type="region of interest" description="Disordered" evidence="2">
    <location>
        <begin position="564"/>
        <end position="589"/>
    </location>
</feature>
<comment type="caution">
    <text evidence="3">The sequence shown here is derived from an EMBL/GenBank/DDBJ whole genome shotgun (WGS) entry which is preliminary data.</text>
</comment>
<evidence type="ECO:0000313" key="3">
    <source>
        <dbReference type="EMBL" id="KAF5321195.1"/>
    </source>
</evidence>
<dbReference type="AlphaFoldDB" id="A0A8H5BDE1"/>
<dbReference type="InterPro" id="IPR036188">
    <property type="entry name" value="FAD/NAD-bd_sf"/>
</dbReference>
<dbReference type="PRINTS" id="PR00891">
    <property type="entry name" value="RABGDIREP"/>
</dbReference>